<feature type="region of interest" description="Disordered" evidence="6">
    <location>
        <begin position="1"/>
        <end position="34"/>
    </location>
</feature>
<feature type="domain" description="C2H2-type" evidence="7">
    <location>
        <begin position="225"/>
        <end position="254"/>
    </location>
</feature>
<dbReference type="InterPro" id="IPR040048">
    <property type="entry name" value="ZNF277"/>
</dbReference>
<organism evidence="8 9">
    <name type="scientific">Frankliniella occidentalis</name>
    <name type="common">Western flower thrips</name>
    <name type="synonym">Euthrips occidentalis</name>
    <dbReference type="NCBI Taxonomy" id="133901"/>
    <lineage>
        <taxon>Eukaryota</taxon>
        <taxon>Metazoa</taxon>
        <taxon>Ecdysozoa</taxon>
        <taxon>Arthropoda</taxon>
        <taxon>Hexapoda</taxon>
        <taxon>Insecta</taxon>
        <taxon>Pterygota</taxon>
        <taxon>Neoptera</taxon>
        <taxon>Paraneoptera</taxon>
        <taxon>Thysanoptera</taxon>
        <taxon>Terebrantia</taxon>
        <taxon>Thripoidea</taxon>
        <taxon>Thripidae</taxon>
        <taxon>Frankliniella</taxon>
    </lineage>
</organism>
<evidence type="ECO:0000256" key="5">
    <source>
        <dbReference type="PROSITE-ProRule" id="PRU00042"/>
    </source>
</evidence>
<evidence type="ECO:0000256" key="6">
    <source>
        <dbReference type="SAM" id="MobiDB-lite"/>
    </source>
</evidence>
<sequence>MESSSQNYHGKKPTNKTQKFGNQRKKESSGSSVGKQPVLKQLNMYKNESHDTECLLCNECFLLPENADIYLSHLLCSHHLVIADTHCIADFKGYVDYWRTRLASVCLTDICSVMHAPVKEAGANPHVEGEEQEFFLLSDVLPEDRLLRQGLQQKRLEWVLQQQQFERDDTSFKRGCLICRTELTGTRAGYLQHLNSAHNLQIGRTANLVFIDELIDQIDQYLNKFQCIYCEKFFPDRLILREHMRKKMHKRINPSNQLFDQYYAVNYLEMGKNWQQVADEKEEPDQSGYTSGSEAADGDVADWGDWNETTAMSITCLFCDSKFEQWEPTLQHLKNNHKFDFASLVSHMDFYQKVKLVNYIRNQVEKNTCIVCEEICDCQDVLLKHMEEKDHNDLPNKDLWDRAEYYFPTEEDDGFLCQLDDGRADDEGTPECVTGEEPDPQLCEAIVGGHLSEVIELRAELNKPVSADITENSANPAPSTKSAHHVTFKDIE</sequence>
<dbReference type="AlphaFoldDB" id="A0A6J1S861"/>
<dbReference type="GO" id="GO:0008270">
    <property type="term" value="F:zinc ion binding"/>
    <property type="evidence" value="ECO:0007669"/>
    <property type="project" value="UniProtKB-KW"/>
</dbReference>
<proteinExistence type="inferred from homology"/>
<dbReference type="SUPFAM" id="SSF57667">
    <property type="entry name" value="beta-beta-alpha zinc fingers"/>
    <property type="match status" value="2"/>
</dbReference>
<dbReference type="OrthoDB" id="278606at2759"/>
<reference evidence="9" key="1">
    <citation type="submission" date="2025-08" db="UniProtKB">
        <authorList>
            <consortium name="RefSeq"/>
        </authorList>
    </citation>
    <scope>IDENTIFICATION</scope>
    <source>
        <tissue evidence="9">Whole organism</tissue>
    </source>
</reference>
<dbReference type="PROSITE" id="PS50157">
    <property type="entry name" value="ZINC_FINGER_C2H2_2"/>
    <property type="match status" value="1"/>
</dbReference>
<dbReference type="PANTHER" id="PTHR13267:SF3">
    <property type="entry name" value="ZINC FINGER PROTEIN 277"/>
    <property type="match status" value="1"/>
</dbReference>
<evidence type="ECO:0000256" key="1">
    <source>
        <dbReference type="ARBA" id="ARBA00022723"/>
    </source>
</evidence>
<dbReference type="InterPro" id="IPR013087">
    <property type="entry name" value="Znf_C2H2_type"/>
</dbReference>
<keyword evidence="2 5" id="KW-0863">Zinc-finger</keyword>
<name>A0A6J1S861_FRAOC</name>
<comment type="similarity">
    <text evidence="4">Belongs to the ZNF277 family.</text>
</comment>
<dbReference type="InterPro" id="IPR036236">
    <property type="entry name" value="Znf_C2H2_sf"/>
</dbReference>
<accession>A0A6J1S861</accession>
<keyword evidence="1" id="KW-0479">Metal-binding</keyword>
<keyword evidence="8" id="KW-1185">Reference proteome</keyword>
<gene>
    <name evidence="9" type="primary">LOC113205829</name>
</gene>
<feature type="region of interest" description="Disordered" evidence="6">
    <location>
        <begin position="469"/>
        <end position="492"/>
    </location>
</feature>
<dbReference type="PANTHER" id="PTHR13267">
    <property type="entry name" value="ZINC FINGER PROTEIN 277"/>
    <property type="match status" value="1"/>
</dbReference>
<evidence type="ECO:0000259" key="7">
    <source>
        <dbReference type="PROSITE" id="PS50157"/>
    </source>
</evidence>
<evidence type="ECO:0000313" key="8">
    <source>
        <dbReference type="Proteomes" id="UP000504606"/>
    </source>
</evidence>
<dbReference type="KEGG" id="foc:113205829"/>
<evidence type="ECO:0000256" key="4">
    <source>
        <dbReference type="ARBA" id="ARBA00034119"/>
    </source>
</evidence>
<dbReference type="RefSeq" id="XP_026277379.1">
    <property type="nucleotide sequence ID" value="XM_026421594.2"/>
</dbReference>
<dbReference type="PROSITE" id="PS00028">
    <property type="entry name" value="ZINC_FINGER_C2H2_1"/>
    <property type="match status" value="1"/>
</dbReference>
<dbReference type="Proteomes" id="UP000504606">
    <property type="component" value="Unplaced"/>
</dbReference>
<dbReference type="SMART" id="SM00355">
    <property type="entry name" value="ZnF_C2H2"/>
    <property type="match status" value="5"/>
</dbReference>
<dbReference type="InterPro" id="IPR041661">
    <property type="entry name" value="ZN622/Rei1/Reh1_Znf-C2H2"/>
</dbReference>
<protein>
    <submittedName>
        <fullName evidence="9">Zinc finger protein 277</fullName>
    </submittedName>
</protein>
<keyword evidence="3" id="KW-0862">Zinc</keyword>
<evidence type="ECO:0000256" key="3">
    <source>
        <dbReference type="ARBA" id="ARBA00022833"/>
    </source>
</evidence>
<dbReference type="Pfam" id="PF12756">
    <property type="entry name" value="zf-C2H2_2"/>
    <property type="match status" value="2"/>
</dbReference>
<evidence type="ECO:0000256" key="2">
    <source>
        <dbReference type="ARBA" id="ARBA00022771"/>
    </source>
</evidence>
<evidence type="ECO:0000313" key="9">
    <source>
        <dbReference type="RefSeq" id="XP_026277379.1"/>
    </source>
</evidence>
<feature type="compositionally biased region" description="Polar residues" evidence="6">
    <location>
        <begin position="469"/>
        <end position="481"/>
    </location>
</feature>
<dbReference type="GeneID" id="113205829"/>